<dbReference type="EMBL" id="JASXSV010000006">
    <property type="protein sequence ID" value="MDP0588643.1"/>
    <property type="molecule type" value="Genomic_DNA"/>
</dbReference>
<evidence type="ECO:0000313" key="3">
    <source>
        <dbReference type="Proteomes" id="UP001178148"/>
    </source>
</evidence>
<dbReference type="InterPro" id="IPR002645">
    <property type="entry name" value="STAS_dom"/>
</dbReference>
<sequence length="110" mass="11866">MSLELTEELGCFKLVGPVTFDNAAKVAANGEKVLSKSLVGGTIGCFEINLIEVKLSDSSALSVLLSWMRFANKKNITICFSHIPRQIQALAKVSDLYDLIQATSCAITSK</sequence>
<comment type="caution">
    <text evidence="2">The sequence shown here is derived from an EMBL/GenBank/DDBJ whole genome shotgun (WGS) entry which is preliminary data.</text>
</comment>
<evidence type="ECO:0000259" key="1">
    <source>
        <dbReference type="PROSITE" id="PS50801"/>
    </source>
</evidence>
<dbReference type="Pfam" id="PF01740">
    <property type="entry name" value="STAS"/>
    <property type="match status" value="1"/>
</dbReference>
<protein>
    <submittedName>
        <fullName evidence="2">STAS domain-containing protein</fullName>
    </submittedName>
</protein>
<dbReference type="Proteomes" id="UP001178148">
    <property type="component" value="Unassembled WGS sequence"/>
</dbReference>
<dbReference type="SUPFAM" id="SSF52091">
    <property type="entry name" value="SpoIIaa-like"/>
    <property type="match status" value="1"/>
</dbReference>
<accession>A0AA90SXG1</accession>
<dbReference type="AlphaFoldDB" id="A0AA90SXG1"/>
<feature type="domain" description="STAS" evidence="1">
    <location>
        <begin position="1"/>
        <end position="110"/>
    </location>
</feature>
<dbReference type="PROSITE" id="PS50801">
    <property type="entry name" value="STAS"/>
    <property type="match status" value="1"/>
</dbReference>
<keyword evidence="3" id="KW-1185">Reference proteome</keyword>
<name>A0AA90SXG1_9GAMM</name>
<dbReference type="InterPro" id="IPR036513">
    <property type="entry name" value="STAS_dom_sf"/>
</dbReference>
<reference evidence="2 3" key="1">
    <citation type="journal article" date="2023" name="bioRxiv">
        <title>An intranuclear bacterial parasite of deep-sea mussels expresses apoptosis inhibitors acquired from its host.</title>
        <authorList>
            <person name="Gonzalez Porras M.A."/>
            <person name="Assie A."/>
            <person name="Tietjen M."/>
            <person name="Violette M."/>
            <person name="Kleiner M."/>
            <person name="Gruber-Vodicka H."/>
            <person name="Dubilier N."/>
            <person name="Leisch N."/>
        </authorList>
    </citation>
    <scope>NUCLEOTIDE SEQUENCE [LARGE SCALE GENOMIC DNA]</scope>
    <source>
        <strain evidence="2">IAP13</strain>
    </source>
</reference>
<evidence type="ECO:0000313" key="2">
    <source>
        <dbReference type="EMBL" id="MDP0588643.1"/>
    </source>
</evidence>
<organism evidence="2 3">
    <name type="scientific">Candidatus Endonucleibacter bathymodioli</name>
    <dbReference type="NCBI Taxonomy" id="539814"/>
    <lineage>
        <taxon>Bacteria</taxon>
        <taxon>Pseudomonadati</taxon>
        <taxon>Pseudomonadota</taxon>
        <taxon>Gammaproteobacteria</taxon>
        <taxon>Oceanospirillales</taxon>
        <taxon>Endozoicomonadaceae</taxon>
        <taxon>Candidatus Endonucleibacter</taxon>
    </lineage>
</organism>
<proteinExistence type="predicted"/>
<dbReference type="Gene3D" id="3.30.750.24">
    <property type="entry name" value="STAS domain"/>
    <property type="match status" value="1"/>
</dbReference>
<gene>
    <name evidence="2" type="ORF">QS748_05380</name>
</gene>